<dbReference type="Proteomes" id="UP000708208">
    <property type="component" value="Unassembled WGS sequence"/>
</dbReference>
<organism evidence="1 2">
    <name type="scientific">Allacma fusca</name>
    <dbReference type="NCBI Taxonomy" id="39272"/>
    <lineage>
        <taxon>Eukaryota</taxon>
        <taxon>Metazoa</taxon>
        <taxon>Ecdysozoa</taxon>
        <taxon>Arthropoda</taxon>
        <taxon>Hexapoda</taxon>
        <taxon>Collembola</taxon>
        <taxon>Symphypleona</taxon>
        <taxon>Sminthuridae</taxon>
        <taxon>Allacma</taxon>
    </lineage>
</organism>
<accession>A0A8J2JLQ8</accession>
<comment type="caution">
    <text evidence="1">The sequence shown here is derived from an EMBL/GenBank/DDBJ whole genome shotgun (WGS) entry which is preliminary data.</text>
</comment>
<evidence type="ECO:0000313" key="2">
    <source>
        <dbReference type="Proteomes" id="UP000708208"/>
    </source>
</evidence>
<dbReference type="AlphaFoldDB" id="A0A8J2JLQ8"/>
<protein>
    <submittedName>
        <fullName evidence="1">Uncharacterized protein</fullName>
    </submittedName>
</protein>
<gene>
    <name evidence="1" type="ORF">AFUS01_LOCUS11558</name>
</gene>
<reference evidence="1" key="1">
    <citation type="submission" date="2021-06" db="EMBL/GenBank/DDBJ databases">
        <authorList>
            <person name="Hodson N. C."/>
            <person name="Mongue J. A."/>
            <person name="Jaron S. K."/>
        </authorList>
    </citation>
    <scope>NUCLEOTIDE SEQUENCE</scope>
</reference>
<dbReference type="EMBL" id="CAJVCH010089193">
    <property type="protein sequence ID" value="CAG7722426.1"/>
    <property type="molecule type" value="Genomic_DNA"/>
</dbReference>
<sequence length="86" mass="9339">MTKVGLSVAKELTLTLTLPPDHVNDLPPPHAFDSSPVTAALMLVNLISVCWPRMKEVIAESVILRRELGRDAAEGVSMDKGICEEN</sequence>
<name>A0A8J2JLQ8_9HEXA</name>
<keyword evidence="2" id="KW-1185">Reference proteome</keyword>
<proteinExistence type="predicted"/>
<evidence type="ECO:0000313" key="1">
    <source>
        <dbReference type="EMBL" id="CAG7722426.1"/>
    </source>
</evidence>